<comment type="caution">
    <text evidence="2">The sequence shown here is derived from an EMBL/GenBank/DDBJ whole genome shotgun (WGS) entry which is preliminary data.</text>
</comment>
<dbReference type="EMBL" id="JAGFBR010000012">
    <property type="protein sequence ID" value="KAH0457598.1"/>
    <property type="molecule type" value="Genomic_DNA"/>
</dbReference>
<dbReference type="GO" id="GO:0005739">
    <property type="term" value="C:mitochondrion"/>
    <property type="evidence" value="ECO:0007669"/>
    <property type="project" value="TreeGrafter"/>
</dbReference>
<feature type="region of interest" description="Disordered" evidence="1">
    <location>
        <begin position="1"/>
        <end position="23"/>
    </location>
</feature>
<keyword evidence="3" id="KW-1185">Reference proteome</keyword>
<evidence type="ECO:0000313" key="2">
    <source>
        <dbReference type="EMBL" id="KAH0457598.1"/>
    </source>
</evidence>
<sequence length="121" mass="13573">MDDSFSSSDEGEEEDFSDYEEVVPVKVAHPSHSNGGKMYKSNGAMLDHTPERMELAFGYLKMNARGFFLKSKLGSELLLAAARDEGLKARPIPPDDHGILRVSRIYEDLSMRFGGRRNSNF</sequence>
<protein>
    <submittedName>
        <fullName evidence="2">Uncharacterized protein</fullName>
    </submittedName>
</protein>
<proteinExistence type="predicted"/>
<name>A0AAV7GPJ1_DENCH</name>
<reference evidence="2 3" key="1">
    <citation type="journal article" date="2021" name="Hortic Res">
        <title>Chromosome-scale assembly of the Dendrobium chrysotoxum genome enhances the understanding of orchid evolution.</title>
        <authorList>
            <person name="Zhang Y."/>
            <person name="Zhang G.Q."/>
            <person name="Zhang D."/>
            <person name="Liu X.D."/>
            <person name="Xu X.Y."/>
            <person name="Sun W.H."/>
            <person name="Yu X."/>
            <person name="Zhu X."/>
            <person name="Wang Z.W."/>
            <person name="Zhao X."/>
            <person name="Zhong W.Y."/>
            <person name="Chen H."/>
            <person name="Yin W.L."/>
            <person name="Huang T."/>
            <person name="Niu S.C."/>
            <person name="Liu Z.J."/>
        </authorList>
    </citation>
    <scope>NUCLEOTIDE SEQUENCE [LARGE SCALE GENOMIC DNA]</scope>
    <source>
        <strain evidence="2">Lindl</strain>
    </source>
</reference>
<evidence type="ECO:0000313" key="3">
    <source>
        <dbReference type="Proteomes" id="UP000775213"/>
    </source>
</evidence>
<dbReference type="PANTHER" id="PTHR47801:SF1">
    <property type="entry name" value="OS05G0145600 PROTEIN"/>
    <property type="match status" value="1"/>
</dbReference>
<gene>
    <name evidence="2" type="ORF">IEQ34_012913</name>
</gene>
<dbReference type="AlphaFoldDB" id="A0AAV7GPJ1"/>
<organism evidence="2 3">
    <name type="scientific">Dendrobium chrysotoxum</name>
    <name type="common">Orchid</name>
    <dbReference type="NCBI Taxonomy" id="161865"/>
    <lineage>
        <taxon>Eukaryota</taxon>
        <taxon>Viridiplantae</taxon>
        <taxon>Streptophyta</taxon>
        <taxon>Embryophyta</taxon>
        <taxon>Tracheophyta</taxon>
        <taxon>Spermatophyta</taxon>
        <taxon>Magnoliopsida</taxon>
        <taxon>Liliopsida</taxon>
        <taxon>Asparagales</taxon>
        <taxon>Orchidaceae</taxon>
        <taxon>Epidendroideae</taxon>
        <taxon>Malaxideae</taxon>
        <taxon>Dendrobiinae</taxon>
        <taxon>Dendrobium</taxon>
    </lineage>
</organism>
<accession>A0AAV7GPJ1</accession>
<evidence type="ECO:0000256" key="1">
    <source>
        <dbReference type="SAM" id="MobiDB-lite"/>
    </source>
</evidence>
<dbReference type="Proteomes" id="UP000775213">
    <property type="component" value="Unassembled WGS sequence"/>
</dbReference>
<feature type="compositionally biased region" description="Acidic residues" evidence="1">
    <location>
        <begin position="1"/>
        <end position="21"/>
    </location>
</feature>
<dbReference type="PANTHER" id="PTHR47801">
    <property type="entry name" value="OS05G0145600 PROTEIN"/>
    <property type="match status" value="1"/>
</dbReference>